<dbReference type="InterPro" id="IPR054722">
    <property type="entry name" value="PolX-like_BBD"/>
</dbReference>
<dbReference type="GO" id="GO:0006310">
    <property type="term" value="P:DNA recombination"/>
    <property type="evidence" value="ECO:0007669"/>
    <property type="project" value="UniProtKB-KW"/>
</dbReference>
<dbReference type="GO" id="GO:0046872">
    <property type="term" value="F:metal ion binding"/>
    <property type="evidence" value="ECO:0007669"/>
    <property type="project" value="UniProtKB-KW"/>
</dbReference>
<evidence type="ECO:0000256" key="5">
    <source>
        <dbReference type="ARBA" id="ARBA00022695"/>
    </source>
</evidence>
<keyword evidence="8" id="KW-0547">Nucleotide-binding</keyword>
<dbReference type="Gene3D" id="3.30.420.10">
    <property type="entry name" value="Ribonuclease H-like superfamily/Ribonuclease H"/>
    <property type="match status" value="1"/>
</dbReference>
<dbReference type="Pfam" id="PF25597">
    <property type="entry name" value="SH3_retrovirus"/>
    <property type="match status" value="1"/>
</dbReference>
<dbReference type="CDD" id="cd09272">
    <property type="entry name" value="RNase_HI_RT_Ty1"/>
    <property type="match status" value="1"/>
</dbReference>
<evidence type="ECO:0000256" key="14">
    <source>
        <dbReference type="ARBA" id="ARBA00022884"/>
    </source>
</evidence>
<dbReference type="SUPFAM" id="SSF56672">
    <property type="entry name" value="DNA/RNA polymerases"/>
    <property type="match status" value="1"/>
</dbReference>
<evidence type="ECO:0000313" key="26">
    <source>
        <dbReference type="Proteomes" id="UP000765509"/>
    </source>
</evidence>
<keyword evidence="6" id="KW-0540">Nuclease</keyword>
<evidence type="ECO:0000256" key="11">
    <source>
        <dbReference type="ARBA" id="ARBA00022801"/>
    </source>
</evidence>
<dbReference type="InterPro" id="IPR013103">
    <property type="entry name" value="RVT_2"/>
</dbReference>
<evidence type="ECO:0000256" key="3">
    <source>
        <dbReference type="ARBA" id="ARBA00022612"/>
    </source>
</evidence>
<dbReference type="InterPro" id="IPR036397">
    <property type="entry name" value="RNaseH_sf"/>
</dbReference>
<dbReference type="InterPro" id="IPR039537">
    <property type="entry name" value="Retrotran_Ty1/copia-like"/>
</dbReference>
<feature type="compositionally biased region" description="Basic and acidic residues" evidence="23">
    <location>
        <begin position="642"/>
        <end position="652"/>
    </location>
</feature>
<evidence type="ECO:0000256" key="19">
    <source>
        <dbReference type="ARBA" id="ARBA00023172"/>
    </source>
</evidence>
<evidence type="ECO:0000256" key="10">
    <source>
        <dbReference type="ARBA" id="ARBA00022759"/>
    </source>
</evidence>
<evidence type="ECO:0000256" key="18">
    <source>
        <dbReference type="ARBA" id="ARBA00023113"/>
    </source>
</evidence>
<evidence type="ECO:0000256" key="23">
    <source>
        <dbReference type="SAM" id="MobiDB-lite"/>
    </source>
</evidence>
<dbReference type="AlphaFoldDB" id="A0A9Q3BUK9"/>
<dbReference type="GO" id="GO:0032196">
    <property type="term" value="P:transposition"/>
    <property type="evidence" value="ECO:0007669"/>
    <property type="project" value="UniProtKB-KW"/>
</dbReference>
<keyword evidence="11" id="KW-0378">Hydrolase</keyword>
<evidence type="ECO:0000256" key="15">
    <source>
        <dbReference type="ARBA" id="ARBA00022908"/>
    </source>
</evidence>
<keyword evidence="20" id="KW-0511">Multifunctional enzyme</keyword>
<evidence type="ECO:0000256" key="21">
    <source>
        <dbReference type="ARBA" id="ARBA00048173"/>
    </source>
</evidence>
<dbReference type="PANTHER" id="PTHR42648:SF11">
    <property type="entry name" value="TRANSPOSON TY4-P GAG-POL POLYPROTEIN"/>
    <property type="match status" value="1"/>
</dbReference>
<keyword evidence="26" id="KW-1185">Reference proteome</keyword>
<gene>
    <name evidence="25" type="ORF">O181_011303</name>
</gene>
<comment type="function">
    <text evidence="1">The aspartyl protease (PR) mediates the proteolytic cleavages of the Gag and Gag-Pol polyproteins after assembly of the VLP.</text>
</comment>
<dbReference type="Pfam" id="PF22936">
    <property type="entry name" value="Pol_BBD"/>
    <property type="match status" value="1"/>
</dbReference>
<sequence length="1146" mass="127988">MDWIWSNYHGDLQDYINSCRKMKLELDAVNIKIDAELLSFSILGKLVRDPKLQHYVEVLTLNDNLIEKPDLILTKLQGFVNNLRIQPEKLNSTSSALTTSAHPYKITHYCANGKHNPNCTSHSKEQCFAENPNLRPARRSNQRRYPSNIPPSAHISSAQASALITGNFNTSSVVKLIIDCGATHHMFNSKALFSSLNSLTPLRISTGDSSSTLVAEGMGTVDLSCEGSTLSLKNCLYVPKLNCNLVSLLELFHDKVTISRKGDSFSLDSNNRSLLKGTIKNNLLIVNCSTPTSLLTLANDNLWHNRLGHPGDGTLKSMGLPISSLPCRICMINKSHLLPFNSHFDQVRLPLDCVHVDLVGPISPISVSGFRYFLTIVDQATSFKIVKFLKNKSDAFGQFIIAKLAMENLHDRKLKKLVSDRGAEFLNQRFSKLSDEEGFLHVFSPAETPQHNGFAERSNQTILDKARCLLGGSNLSNSYWAEAINTSTFLCNVIPTPSRHNNNPHVLWRNTPPRIKQLETLGCLAVISVAKSHRSWKLGPASEEGVFLGYKNDNTAYRILRLRDMAVVISRHVTFEETIFPSPEEQANPRSPFLVPSMAQEVQTVDEAGPSLSEVEDEIHPDMPCDVSSVTPPQEGEDAAVDESRHSTPEIEGRAGQRIRVIGPRHPTLISSDINPENVLPYTRRPLALITSDTSTPRTFNGALSSPDKDLWLDSIKRELESMNALGVWEVIELDPSLKLVGTTWVFKIKKDHLGQVTEYKARLCAQGFTQSAGIDFNQTYAPTGRLNSLRTLIAFAAAKSLEFHQIDIKSAFRNAPLSKTVYLGIPQGLDIDKRSHCLRLRKAIYSLKQAPLAWYNRLKTWLVAVGFSSCISDPCVFFRKGEYPVWLYIHVDDIAIFGRKVQYFKEVVMKEFKIKDVGPADLMLGIKVTHSADYVSLEQQHFTESLLELYGMINSNSVSTPLVPNEHLSSASISESSDFGRLKVNFRSAVGSINYLSTATRPNLSFAVSTLSQYLENPGMPHWKAFLHVLKYLKGTQDLGLTYPRGINWCRECNIIKLDNPIPVHEDNQSCINVVKGDCNLNNKHMKHVDIQLHFIKEAVSNNFIELRYTPTADMLADFLTKSVNRSILTCALNSLGVLRLDHCA</sequence>
<dbReference type="PROSITE" id="PS50994">
    <property type="entry name" value="INTEGRASE"/>
    <property type="match status" value="1"/>
</dbReference>
<keyword evidence="19" id="KW-0233">DNA recombination</keyword>
<evidence type="ECO:0000256" key="22">
    <source>
        <dbReference type="ARBA" id="ARBA00049244"/>
    </source>
</evidence>
<keyword evidence="14" id="KW-0694">RNA-binding</keyword>
<accession>A0A9Q3BUK9</accession>
<evidence type="ECO:0000256" key="16">
    <source>
        <dbReference type="ARBA" id="ARBA00022918"/>
    </source>
</evidence>
<dbReference type="GO" id="GO:0003723">
    <property type="term" value="F:RNA binding"/>
    <property type="evidence" value="ECO:0007669"/>
    <property type="project" value="UniProtKB-KW"/>
</dbReference>
<dbReference type="Pfam" id="PF07727">
    <property type="entry name" value="RVT_2"/>
    <property type="match status" value="1"/>
</dbReference>
<feature type="domain" description="Integrase catalytic" evidence="24">
    <location>
        <begin position="346"/>
        <end position="512"/>
    </location>
</feature>
<dbReference type="InterPro" id="IPR057670">
    <property type="entry name" value="SH3_retrovirus"/>
</dbReference>
<dbReference type="InterPro" id="IPR012337">
    <property type="entry name" value="RNaseH-like_sf"/>
</dbReference>
<evidence type="ECO:0000256" key="1">
    <source>
        <dbReference type="ARBA" id="ARBA00002180"/>
    </source>
</evidence>
<evidence type="ECO:0000256" key="20">
    <source>
        <dbReference type="ARBA" id="ARBA00023268"/>
    </source>
</evidence>
<comment type="catalytic activity">
    <reaction evidence="22">
        <text>DNA(n) + a 2'-deoxyribonucleoside 5'-triphosphate = DNA(n+1) + diphosphate</text>
        <dbReference type="Rhea" id="RHEA:22508"/>
        <dbReference type="Rhea" id="RHEA-COMP:17339"/>
        <dbReference type="Rhea" id="RHEA-COMP:17340"/>
        <dbReference type="ChEBI" id="CHEBI:33019"/>
        <dbReference type="ChEBI" id="CHEBI:61560"/>
        <dbReference type="ChEBI" id="CHEBI:173112"/>
        <dbReference type="EC" id="2.7.7.7"/>
    </reaction>
</comment>
<evidence type="ECO:0000256" key="17">
    <source>
        <dbReference type="ARBA" id="ARBA00022932"/>
    </source>
</evidence>
<keyword evidence="17" id="KW-0239">DNA-directed DNA polymerase</keyword>
<keyword evidence="5" id="KW-0548">Nucleotidyltransferase</keyword>
<evidence type="ECO:0000256" key="2">
    <source>
        <dbReference type="ARBA" id="ARBA00022578"/>
    </source>
</evidence>
<dbReference type="GO" id="GO:0003964">
    <property type="term" value="F:RNA-directed DNA polymerase activity"/>
    <property type="evidence" value="ECO:0007669"/>
    <property type="project" value="UniProtKB-KW"/>
</dbReference>
<keyword evidence="10" id="KW-0255">Endonuclease</keyword>
<keyword evidence="13" id="KW-0460">Magnesium</keyword>
<feature type="region of interest" description="Disordered" evidence="23">
    <location>
        <begin position="130"/>
        <end position="151"/>
    </location>
</feature>
<evidence type="ECO:0000256" key="7">
    <source>
        <dbReference type="ARBA" id="ARBA00022723"/>
    </source>
</evidence>
<evidence type="ECO:0000313" key="25">
    <source>
        <dbReference type="EMBL" id="MBW0471588.1"/>
    </source>
</evidence>
<dbReference type="GO" id="GO:0006508">
    <property type="term" value="P:proteolysis"/>
    <property type="evidence" value="ECO:0007669"/>
    <property type="project" value="UniProtKB-KW"/>
</dbReference>
<evidence type="ECO:0000256" key="4">
    <source>
        <dbReference type="ARBA" id="ARBA00022670"/>
    </source>
</evidence>
<keyword evidence="7" id="KW-0479">Metal-binding</keyword>
<keyword evidence="4" id="KW-0645">Protease</keyword>
<dbReference type="GO" id="GO:0005524">
    <property type="term" value="F:ATP binding"/>
    <property type="evidence" value="ECO:0007669"/>
    <property type="project" value="UniProtKB-KW"/>
</dbReference>
<evidence type="ECO:0000256" key="12">
    <source>
        <dbReference type="ARBA" id="ARBA00022840"/>
    </source>
</evidence>
<evidence type="ECO:0000256" key="8">
    <source>
        <dbReference type="ARBA" id="ARBA00022741"/>
    </source>
</evidence>
<keyword evidence="3" id="KW-1188">Viral release from host cell</keyword>
<evidence type="ECO:0000256" key="9">
    <source>
        <dbReference type="ARBA" id="ARBA00022750"/>
    </source>
</evidence>
<dbReference type="GO" id="GO:0004190">
    <property type="term" value="F:aspartic-type endopeptidase activity"/>
    <property type="evidence" value="ECO:0007669"/>
    <property type="project" value="UniProtKB-KW"/>
</dbReference>
<reference evidence="25" key="1">
    <citation type="submission" date="2021-03" db="EMBL/GenBank/DDBJ databases">
        <title>Draft genome sequence of rust myrtle Austropuccinia psidii MF-1, a brazilian biotype.</title>
        <authorList>
            <person name="Quecine M.C."/>
            <person name="Pachon D.M.R."/>
            <person name="Bonatelli M.L."/>
            <person name="Correr F.H."/>
            <person name="Franceschini L.M."/>
            <person name="Leite T.F."/>
            <person name="Margarido G.R.A."/>
            <person name="Almeida C.A."/>
            <person name="Ferrarezi J.A."/>
            <person name="Labate C.A."/>
        </authorList>
    </citation>
    <scope>NUCLEOTIDE SEQUENCE</scope>
    <source>
        <strain evidence="25">MF-1</strain>
    </source>
</reference>
<dbReference type="GO" id="GO:0003887">
    <property type="term" value="F:DNA-directed DNA polymerase activity"/>
    <property type="evidence" value="ECO:0007669"/>
    <property type="project" value="UniProtKB-KW"/>
</dbReference>
<dbReference type="EMBL" id="AVOT02002806">
    <property type="protein sequence ID" value="MBW0471588.1"/>
    <property type="molecule type" value="Genomic_DNA"/>
</dbReference>
<keyword evidence="15" id="KW-0229">DNA integration</keyword>
<organism evidence="25 26">
    <name type="scientific">Austropuccinia psidii MF-1</name>
    <dbReference type="NCBI Taxonomy" id="1389203"/>
    <lineage>
        <taxon>Eukaryota</taxon>
        <taxon>Fungi</taxon>
        <taxon>Dikarya</taxon>
        <taxon>Basidiomycota</taxon>
        <taxon>Pucciniomycotina</taxon>
        <taxon>Pucciniomycetes</taxon>
        <taxon>Pucciniales</taxon>
        <taxon>Sphaerophragmiaceae</taxon>
        <taxon>Austropuccinia</taxon>
    </lineage>
</organism>
<keyword evidence="2" id="KW-0815">Transposition</keyword>
<dbReference type="SUPFAM" id="SSF53098">
    <property type="entry name" value="Ribonuclease H-like"/>
    <property type="match status" value="1"/>
</dbReference>
<name>A0A9Q3BUK9_9BASI</name>
<comment type="catalytic activity">
    <reaction evidence="21">
        <text>DNA(n) + a 2'-deoxyribonucleoside 5'-triphosphate = DNA(n+1) + diphosphate</text>
        <dbReference type="Rhea" id="RHEA:22508"/>
        <dbReference type="Rhea" id="RHEA-COMP:17339"/>
        <dbReference type="Rhea" id="RHEA-COMP:17340"/>
        <dbReference type="ChEBI" id="CHEBI:33019"/>
        <dbReference type="ChEBI" id="CHEBI:61560"/>
        <dbReference type="ChEBI" id="CHEBI:173112"/>
        <dbReference type="EC" id="2.7.7.49"/>
    </reaction>
</comment>
<comment type="caution">
    <text evidence="25">The sequence shown here is derived from an EMBL/GenBank/DDBJ whole genome shotgun (WGS) entry which is preliminary data.</text>
</comment>
<dbReference type="InterPro" id="IPR043502">
    <property type="entry name" value="DNA/RNA_pol_sf"/>
</dbReference>
<dbReference type="PANTHER" id="PTHR42648">
    <property type="entry name" value="TRANSPOSASE, PUTATIVE-RELATED"/>
    <property type="match status" value="1"/>
</dbReference>
<evidence type="ECO:0000259" key="24">
    <source>
        <dbReference type="PROSITE" id="PS50994"/>
    </source>
</evidence>
<keyword evidence="17" id="KW-0808">Transferase</keyword>
<evidence type="ECO:0000256" key="6">
    <source>
        <dbReference type="ARBA" id="ARBA00022722"/>
    </source>
</evidence>
<dbReference type="GO" id="GO:0005634">
    <property type="term" value="C:nucleus"/>
    <property type="evidence" value="ECO:0007669"/>
    <property type="project" value="UniProtKB-ARBA"/>
</dbReference>
<evidence type="ECO:0000256" key="13">
    <source>
        <dbReference type="ARBA" id="ARBA00022842"/>
    </source>
</evidence>
<dbReference type="GO" id="GO:0004519">
    <property type="term" value="F:endonuclease activity"/>
    <property type="evidence" value="ECO:0007669"/>
    <property type="project" value="UniProtKB-KW"/>
</dbReference>
<feature type="region of interest" description="Disordered" evidence="23">
    <location>
        <begin position="622"/>
        <end position="652"/>
    </location>
</feature>
<protein>
    <recommendedName>
        <fullName evidence="24">Integrase catalytic domain-containing protein</fullName>
    </recommendedName>
</protein>
<keyword evidence="18" id="KW-0917">Virion maturation</keyword>
<dbReference type="InterPro" id="IPR001584">
    <property type="entry name" value="Integrase_cat-core"/>
</dbReference>
<dbReference type="Proteomes" id="UP000765509">
    <property type="component" value="Unassembled WGS sequence"/>
</dbReference>
<dbReference type="GO" id="GO:0015074">
    <property type="term" value="P:DNA integration"/>
    <property type="evidence" value="ECO:0007669"/>
    <property type="project" value="UniProtKB-KW"/>
</dbReference>
<keyword evidence="12" id="KW-0067">ATP-binding</keyword>
<proteinExistence type="predicted"/>
<keyword evidence="9" id="KW-0064">Aspartyl protease</keyword>
<keyword evidence="16" id="KW-0695">RNA-directed DNA polymerase</keyword>